<dbReference type="InterPro" id="IPR036388">
    <property type="entry name" value="WH-like_DNA-bd_sf"/>
</dbReference>
<evidence type="ECO:0000313" key="6">
    <source>
        <dbReference type="Proteomes" id="UP000680038"/>
    </source>
</evidence>
<evidence type="ECO:0000256" key="3">
    <source>
        <dbReference type="ARBA" id="ARBA00023163"/>
    </source>
</evidence>
<comment type="caution">
    <text evidence="5">The sequence shown here is derived from an EMBL/GenBank/DDBJ whole genome shotgun (WGS) entry which is preliminary data.</text>
</comment>
<feature type="domain" description="HTH hxlR-type" evidence="4">
    <location>
        <begin position="13"/>
        <end position="116"/>
    </location>
</feature>
<name>A0A916NKP3_9BACT</name>
<evidence type="ECO:0000313" key="5">
    <source>
        <dbReference type="EMBL" id="CAG4995551.1"/>
    </source>
</evidence>
<accession>A0A916NKP3</accession>
<keyword evidence="1" id="KW-0805">Transcription regulation</keyword>
<dbReference type="PANTHER" id="PTHR33204">
    <property type="entry name" value="TRANSCRIPTIONAL REGULATOR, MARR FAMILY"/>
    <property type="match status" value="1"/>
</dbReference>
<dbReference type="PROSITE" id="PS51118">
    <property type="entry name" value="HTH_HXLR"/>
    <property type="match status" value="1"/>
</dbReference>
<organism evidence="5 6">
    <name type="scientific">Dyadobacter helix</name>
    <dbReference type="NCBI Taxonomy" id="2822344"/>
    <lineage>
        <taxon>Bacteria</taxon>
        <taxon>Pseudomonadati</taxon>
        <taxon>Bacteroidota</taxon>
        <taxon>Cytophagia</taxon>
        <taxon>Cytophagales</taxon>
        <taxon>Spirosomataceae</taxon>
        <taxon>Dyadobacter</taxon>
    </lineage>
</organism>
<dbReference type="InterPro" id="IPR002577">
    <property type="entry name" value="HTH_HxlR"/>
</dbReference>
<dbReference type="Gene3D" id="1.10.10.10">
    <property type="entry name" value="Winged helix-like DNA-binding domain superfamily/Winged helix DNA-binding domain"/>
    <property type="match status" value="1"/>
</dbReference>
<keyword evidence="3" id="KW-0804">Transcription</keyword>
<keyword evidence="6" id="KW-1185">Reference proteome</keyword>
<evidence type="ECO:0000259" key="4">
    <source>
        <dbReference type="PROSITE" id="PS51118"/>
    </source>
</evidence>
<dbReference type="Proteomes" id="UP000680038">
    <property type="component" value="Unassembled WGS sequence"/>
</dbReference>
<dbReference type="Pfam" id="PF01638">
    <property type="entry name" value="HxlR"/>
    <property type="match status" value="1"/>
</dbReference>
<sequence>MGMKKPIHTIETCNQSIGAVRDALYVLNGKWKLPLIVALSEGPKRFKEIQRALKDITPRVLSKELRELEQNEFVKREVFNTVPVSVIYELTEYSSCLDEVIESLRVFGMKHRERIIGVHHKDPEFALQDEEV</sequence>
<dbReference type="AlphaFoldDB" id="A0A916NKP3"/>
<proteinExistence type="predicted"/>
<reference evidence="5" key="1">
    <citation type="submission" date="2021-04" db="EMBL/GenBank/DDBJ databases">
        <authorList>
            <person name="Rodrigo-Torres L."/>
            <person name="Arahal R. D."/>
            <person name="Lucena T."/>
        </authorList>
    </citation>
    <scope>NUCLEOTIDE SEQUENCE</scope>
    <source>
        <strain evidence="5">CECT 9275</strain>
    </source>
</reference>
<dbReference type="SUPFAM" id="SSF46785">
    <property type="entry name" value="Winged helix' DNA-binding domain"/>
    <property type="match status" value="1"/>
</dbReference>
<gene>
    <name evidence="5" type="ORF">DYBT9275_01665</name>
</gene>
<dbReference type="InterPro" id="IPR036390">
    <property type="entry name" value="WH_DNA-bd_sf"/>
</dbReference>
<dbReference type="GO" id="GO:0003677">
    <property type="term" value="F:DNA binding"/>
    <property type="evidence" value="ECO:0007669"/>
    <property type="project" value="UniProtKB-KW"/>
</dbReference>
<protein>
    <recommendedName>
        <fullName evidence="4">HTH hxlR-type domain-containing protein</fullName>
    </recommendedName>
</protein>
<evidence type="ECO:0000256" key="2">
    <source>
        <dbReference type="ARBA" id="ARBA00023125"/>
    </source>
</evidence>
<evidence type="ECO:0000256" key="1">
    <source>
        <dbReference type="ARBA" id="ARBA00023015"/>
    </source>
</evidence>
<keyword evidence="2" id="KW-0238">DNA-binding</keyword>
<dbReference type="EMBL" id="CAJRAF010000001">
    <property type="protein sequence ID" value="CAG4995551.1"/>
    <property type="molecule type" value="Genomic_DNA"/>
</dbReference>